<dbReference type="PROSITE" id="PS01065">
    <property type="entry name" value="ETF_BETA"/>
    <property type="match status" value="1"/>
</dbReference>
<dbReference type="Gene3D" id="3.40.50.620">
    <property type="entry name" value="HUPs"/>
    <property type="match status" value="1"/>
</dbReference>
<evidence type="ECO:0000313" key="4">
    <source>
        <dbReference type="Proteomes" id="UP000008120"/>
    </source>
</evidence>
<dbReference type="KEGG" id="csu:CSUB_C1207"/>
<evidence type="ECO:0000313" key="3">
    <source>
        <dbReference type="EMBL" id="BAJ51058.1"/>
    </source>
</evidence>
<dbReference type="PANTHER" id="PTHR21294:SF20">
    <property type="entry name" value="ELECTRON TRANSFER FLAVOPROTEIN, SUBUNIT BETA (ETFB)"/>
    <property type="match status" value="1"/>
</dbReference>
<dbReference type="InterPro" id="IPR014729">
    <property type="entry name" value="Rossmann-like_a/b/a_fold"/>
</dbReference>
<feature type="domain" description="Electron transfer flavoprotein alpha/beta-subunit N-terminal" evidence="2">
    <location>
        <begin position="33"/>
        <end position="224"/>
    </location>
</feature>
<dbReference type="InterPro" id="IPR012255">
    <property type="entry name" value="ETF_b"/>
</dbReference>
<evidence type="ECO:0000256" key="1">
    <source>
        <dbReference type="ARBA" id="ARBA00007557"/>
    </source>
</evidence>
<comment type="similarity">
    <text evidence="1">Belongs to the ETF beta-subunit/FixA family.</text>
</comment>
<dbReference type="InterPro" id="IPR014730">
    <property type="entry name" value="ETF_a/b_N"/>
</dbReference>
<gene>
    <name evidence="3" type="ORF">CSUB_C1207</name>
</gene>
<proteinExistence type="inferred from homology"/>
<name>E6PAU7_CALS0</name>
<dbReference type="Proteomes" id="UP000008120">
    <property type="component" value="Chromosome"/>
</dbReference>
<dbReference type="BioCyc" id="CCAL311458:G131R-1219-MONOMER"/>
<dbReference type="PANTHER" id="PTHR21294">
    <property type="entry name" value="ELECTRON TRANSFER FLAVOPROTEIN BETA-SUBUNIT"/>
    <property type="match status" value="1"/>
</dbReference>
<reference evidence="3 4" key="2">
    <citation type="journal article" date="2011" name="Nucleic Acids Res.">
        <title>Insights into the evolution of Archaea and eukaryotic protein modifier systems revealed by the genome of a novel archaeal group.</title>
        <authorList>
            <person name="Nunoura T."/>
            <person name="Takaki Y."/>
            <person name="Kakuta J."/>
            <person name="Nishi S."/>
            <person name="Sugahara J."/>
            <person name="Kazama H."/>
            <person name="Chee G."/>
            <person name="Hattori M."/>
            <person name="Kanai A."/>
            <person name="Atomi H."/>
            <person name="Takai K."/>
            <person name="Takami H."/>
        </authorList>
    </citation>
    <scope>NUCLEOTIDE SEQUENCE [LARGE SCALE GENOMIC DNA]</scope>
</reference>
<dbReference type="Pfam" id="PF01012">
    <property type="entry name" value="ETF"/>
    <property type="match status" value="1"/>
</dbReference>
<dbReference type="AlphaFoldDB" id="E6PAU7"/>
<organism evidence="3 4">
    <name type="scientific">Caldiarchaeum subterraneum</name>
    <dbReference type="NCBI Taxonomy" id="311458"/>
    <lineage>
        <taxon>Archaea</taxon>
        <taxon>Nitrososphaerota</taxon>
        <taxon>Candidatus Caldarchaeales</taxon>
        <taxon>Candidatus Caldarchaeaceae</taxon>
        <taxon>Candidatus Caldarchaeum</taxon>
    </lineage>
</organism>
<dbReference type="InterPro" id="IPR000049">
    <property type="entry name" value="ET-Flavoprotein_bsu_CS"/>
</dbReference>
<dbReference type="STRING" id="311458.CSUB_C1207"/>
<dbReference type="SUPFAM" id="SSF52402">
    <property type="entry name" value="Adenine nucleotide alpha hydrolases-like"/>
    <property type="match status" value="1"/>
</dbReference>
<accession>E6PAU7</accession>
<dbReference type="PIRSF" id="PIRSF000090">
    <property type="entry name" value="Beta-ETF"/>
    <property type="match status" value="1"/>
</dbReference>
<dbReference type="SMART" id="SM00893">
    <property type="entry name" value="ETF"/>
    <property type="match status" value="1"/>
</dbReference>
<dbReference type="InterPro" id="IPR033948">
    <property type="entry name" value="ETF_beta_N"/>
</dbReference>
<evidence type="ECO:0000259" key="2">
    <source>
        <dbReference type="SMART" id="SM00893"/>
    </source>
</evidence>
<reference evidence="3 4" key="1">
    <citation type="journal article" date="2005" name="Environ. Microbiol.">
        <title>Genetic and functional properties of uncultivated thermophilic crenarchaeotes from a subsurface gold mine as revealed by analysis of genome fragments.</title>
        <authorList>
            <person name="Nunoura T."/>
            <person name="Hirayama H."/>
            <person name="Takami H."/>
            <person name="Oida H."/>
            <person name="Nishi S."/>
            <person name="Shimamura S."/>
            <person name="Suzuki Y."/>
            <person name="Inagaki F."/>
            <person name="Takai K."/>
            <person name="Nealson K.H."/>
            <person name="Horikoshi K."/>
        </authorList>
    </citation>
    <scope>NUCLEOTIDE SEQUENCE [LARGE SCALE GENOMIC DNA]</scope>
</reference>
<dbReference type="GO" id="GO:0009055">
    <property type="term" value="F:electron transfer activity"/>
    <property type="evidence" value="ECO:0007669"/>
    <property type="project" value="InterPro"/>
</dbReference>
<dbReference type="EMBL" id="BA000048">
    <property type="protein sequence ID" value="BAJ51058.1"/>
    <property type="molecule type" value="Genomic_DNA"/>
</dbReference>
<sequence>MGSYRMMSRTMPDIVVCVKQTVDVYQLKPHPETLAPQLSQAQWKNSDFDLNAVEEAVRIKEKSGGKVVVVSVGPEVKQLLVRECLAMGADEAYILSDPSLAQADGGATAKALAAVIKTASPKWDMILCGEASLDQNAYQTGPRLAEMFNVPHVSYVNKLEVGGRVLKAWRAVEDGVEVVSCSLPAVVTVGLEINTPRLPSLLMIRAAQKKPLKELALSDVGLTKEDLRPKAETLEVKALKTERRRQVFEGKVEELAEKLAETIMANMGGRR</sequence>
<dbReference type="CDD" id="cd01714">
    <property type="entry name" value="ETF_beta"/>
    <property type="match status" value="1"/>
</dbReference>
<protein>
    <submittedName>
        <fullName evidence="3">Electron transfer flavoprotein beta subunit</fullName>
    </submittedName>
</protein>